<dbReference type="OrthoDB" id="1955966at2"/>
<gene>
    <name evidence="1" type="ORF">SAMN05446037_101191</name>
</gene>
<keyword evidence="2" id="KW-1185">Reference proteome</keyword>
<evidence type="ECO:0000313" key="1">
    <source>
        <dbReference type="EMBL" id="SNS49501.1"/>
    </source>
</evidence>
<dbReference type="SUPFAM" id="SSF140500">
    <property type="entry name" value="BAS1536-like"/>
    <property type="match status" value="1"/>
</dbReference>
<protein>
    <submittedName>
        <fullName evidence="1">Spo0E like sporulation regulatory protein</fullName>
    </submittedName>
</protein>
<name>A0A239EYF9_9FIRM</name>
<reference evidence="1 2" key="1">
    <citation type="submission" date="2017-06" db="EMBL/GenBank/DDBJ databases">
        <authorList>
            <person name="Kim H.J."/>
            <person name="Triplett B.A."/>
        </authorList>
    </citation>
    <scope>NUCLEOTIDE SEQUENCE [LARGE SCALE GENOMIC DNA]</scope>
    <source>
        <strain evidence="1 2">SCA</strain>
    </source>
</reference>
<organism evidence="1 2">
    <name type="scientific">Anaerovirgula multivorans</name>
    <dbReference type="NCBI Taxonomy" id="312168"/>
    <lineage>
        <taxon>Bacteria</taxon>
        <taxon>Bacillati</taxon>
        <taxon>Bacillota</taxon>
        <taxon>Clostridia</taxon>
        <taxon>Peptostreptococcales</taxon>
        <taxon>Natronincolaceae</taxon>
        <taxon>Anaerovirgula</taxon>
    </lineage>
</organism>
<dbReference type="RefSeq" id="WP_141131399.1">
    <property type="nucleotide sequence ID" value="NZ_FZOJ01000011.1"/>
</dbReference>
<evidence type="ECO:0000313" key="2">
    <source>
        <dbReference type="Proteomes" id="UP000198304"/>
    </source>
</evidence>
<sequence length="52" mass="6483">MMQLEELRVEINRLRNRLGRYLDQNEDHDKIFRLNIEIDELIVEYHRLLMGK</sequence>
<accession>A0A239EYF9</accession>
<dbReference type="EMBL" id="FZOJ01000011">
    <property type="protein sequence ID" value="SNS49501.1"/>
    <property type="molecule type" value="Genomic_DNA"/>
</dbReference>
<proteinExistence type="predicted"/>
<dbReference type="InterPro" id="IPR037208">
    <property type="entry name" value="Spo0E-like_sf"/>
</dbReference>
<dbReference type="Proteomes" id="UP000198304">
    <property type="component" value="Unassembled WGS sequence"/>
</dbReference>
<dbReference type="GO" id="GO:0043937">
    <property type="term" value="P:regulation of sporulation"/>
    <property type="evidence" value="ECO:0007669"/>
    <property type="project" value="InterPro"/>
</dbReference>
<dbReference type="AlphaFoldDB" id="A0A239EYF9"/>